<sequence length="404" mass="44180">MRKGLSNDVCGQRSEMPLLNLLQWFTMPPLHFHTDTTDTTRAPKRQRLEDRNVMAIKPLVPPVSVLEELHVTPEVHELVDATRNAVARILHGEDDRLVVVVGPCSIHDVEAAMDYAKRLKTLADELKGELLVIMRTYFEKPRTTVGWKGLINDPDLNQSFNINKGIRIARKLLLDVNALGLPVSLEFLDTISPQFTSDLISWGAIGARTTESQLHRELTSGLSMPVGFKNGTGGDAKVAVDAVVASSQPHNFLGLNEQGLASIVRTKGNKDCHVILRGGSTGPNFEQKYIEEAATMLLKAKQPSKIMVDCSHGNSRKLHANQPKVASYLAGIIAEGCTNVLGVMIESNIVEGNQSLGDDPSKLVYGKSITDACINWDDTITVLKELAGAVTKRRKRMAANPVAN</sequence>
<dbReference type="Proteomes" id="UP001163321">
    <property type="component" value="Chromosome 9"/>
</dbReference>
<comment type="caution">
    <text evidence="1">The sequence shown here is derived from an EMBL/GenBank/DDBJ whole genome shotgun (WGS) entry which is preliminary data.</text>
</comment>
<gene>
    <name evidence="1" type="ORF">PsorP6_013886</name>
</gene>
<reference evidence="1 2" key="1">
    <citation type="journal article" date="2022" name="bioRxiv">
        <title>The genome of the oomycete Peronosclerospora sorghi, a cosmopolitan pathogen of maize and sorghum, is inflated with dispersed pseudogenes.</title>
        <authorList>
            <person name="Fletcher K."/>
            <person name="Martin F."/>
            <person name="Isakeit T."/>
            <person name="Cavanaugh K."/>
            <person name="Magill C."/>
            <person name="Michelmore R."/>
        </authorList>
    </citation>
    <scope>NUCLEOTIDE SEQUENCE [LARGE SCALE GENOMIC DNA]</scope>
    <source>
        <strain evidence="1">P6</strain>
    </source>
</reference>
<proteinExistence type="predicted"/>
<keyword evidence="2" id="KW-1185">Reference proteome</keyword>
<accession>A0ACC0VIJ2</accession>
<evidence type="ECO:0000313" key="2">
    <source>
        <dbReference type="Proteomes" id="UP001163321"/>
    </source>
</evidence>
<organism evidence="1 2">
    <name type="scientific">Peronosclerospora sorghi</name>
    <dbReference type="NCBI Taxonomy" id="230839"/>
    <lineage>
        <taxon>Eukaryota</taxon>
        <taxon>Sar</taxon>
        <taxon>Stramenopiles</taxon>
        <taxon>Oomycota</taxon>
        <taxon>Peronosporomycetes</taxon>
        <taxon>Peronosporales</taxon>
        <taxon>Peronosporaceae</taxon>
        <taxon>Peronosclerospora</taxon>
    </lineage>
</organism>
<name>A0ACC0VIJ2_9STRA</name>
<protein>
    <submittedName>
        <fullName evidence="1">Uncharacterized protein</fullName>
    </submittedName>
</protein>
<evidence type="ECO:0000313" key="1">
    <source>
        <dbReference type="EMBL" id="KAI9905951.1"/>
    </source>
</evidence>
<dbReference type="EMBL" id="CM047588">
    <property type="protein sequence ID" value="KAI9905951.1"/>
    <property type="molecule type" value="Genomic_DNA"/>
</dbReference>